<dbReference type="EMBL" id="CP144103">
    <property type="protein sequence ID" value="WWC89690.1"/>
    <property type="molecule type" value="Genomic_DNA"/>
</dbReference>
<evidence type="ECO:0000313" key="2">
    <source>
        <dbReference type="EMBL" id="WWC89690.1"/>
    </source>
</evidence>
<feature type="region of interest" description="Disordered" evidence="1">
    <location>
        <begin position="1"/>
        <end position="75"/>
    </location>
</feature>
<feature type="compositionally biased region" description="Low complexity" evidence="1">
    <location>
        <begin position="15"/>
        <end position="26"/>
    </location>
</feature>
<name>A0AAX4JYP3_9TREE</name>
<dbReference type="GeneID" id="91095285"/>
<dbReference type="RefSeq" id="XP_066076453.1">
    <property type="nucleotide sequence ID" value="XM_066220356.1"/>
</dbReference>
<reference evidence="2 3" key="1">
    <citation type="submission" date="2024-01" db="EMBL/GenBank/DDBJ databases">
        <title>Comparative genomics of Cryptococcus and Kwoniella reveals pathogenesis evolution and contrasting modes of karyotype evolution via chromosome fusion or intercentromeric recombination.</title>
        <authorList>
            <person name="Coelho M.A."/>
            <person name="David-Palma M."/>
            <person name="Shea T."/>
            <person name="Bowers K."/>
            <person name="McGinley-Smith S."/>
            <person name="Mohammad A.W."/>
            <person name="Gnirke A."/>
            <person name="Yurkov A.M."/>
            <person name="Nowrousian M."/>
            <person name="Sun S."/>
            <person name="Cuomo C.A."/>
            <person name="Heitman J."/>
        </authorList>
    </citation>
    <scope>NUCLEOTIDE SEQUENCE [LARGE SCALE GENOMIC DNA]</scope>
    <source>
        <strain evidence="2 3">CBS 6074</strain>
    </source>
</reference>
<sequence length="124" mass="13127">MAAVAQAPPMLPTTSSSGSISRPSSSAATVRPTEAKTINPPPTVKPDTAETPIAKVTVSEATPVEEKGEVKKESGDGEFIEPRNVFIINRLPPLISSCFFLLSSLHCHSSSPLYLIRVTNGLLL</sequence>
<gene>
    <name evidence="2" type="ORF">L201_004615</name>
</gene>
<dbReference type="Proteomes" id="UP001355207">
    <property type="component" value="Chromosome 6"/>
</dbReference>
<protein>
    <submittedName>
        <fullName evidence="2">Uncharacterized protein</fullName>
    </submittedName>
</protein>
<feature type="compositionally biased region" description="Basic and acidic residues" evidence="1">
    <location>
        <begin position="64"/>
        <end position="75"/>
    </location>
</feature>
<keyword evidence="3" id="KW-1185">Reference proteome</keyword>
<proteinExistence type="predicted"/>
<accession>A0AAX4JYP3</accession>
<organism evidence="2 3">
    <name type="scientific">Kwoniella dendrophila CBS 6074</name>
    <dbReference type="NCBI Taxonomy" id="1295534"/>
    <lineage>
        <taxon>Eukaryota</taxon>
        <taxon>Fungi</taxon>
        <taxon>Dikarya</taxon>
        <taxon>Basidiomycota</taxon>
        <taxon>Agaricomycotina</taxon>
        <taxon>Tremellomycetes</taxon>
        <taxon>Tremellales</taxon>
        <taxon>Cryptococcaceae</taxon>
        <taxon>Kwoniella</taxon>
    </lineage>
</organism>
<dbReference type="AlphaFoldDB" id="A0AAX4JYP3"/>
<evidence type="ECO:0000313" key="3">
    <source>
        <dbReference type="Proteomes" id="UP001355207"/>
    </source>
</evidence>
<evidence type="ECO:0000256" key="1">
    <source>
        <dbReference type="SAM" id="MobiDB-lite"/>
    </source>
</evidence>